<evidence type="ECO:0000256" key="4">
    <source>
        <dbReference type="ARBA" id="ARBA00022670"/>
    </source>
</evidence>
<dbReference type="CDD" id="cd06228">
    <property type="entry name" value="M14-like"/>
    <property type="match status" value="1"/>
</dbReference>
<dbReference type="SUPFAM" id="SSF53187">
    <property type="entry name" value="Zn-dependent exopeptidases"/>
    <property type="match status" value="1"/>
</dbReference>
<dbReference type="GO" id="GO:0005615">
    <property type="term" value="C:extracellular space"/>
    <property type="evidence" value="ECO:0007669"/>
    <property type="project" value="TreeGrafter"/>
</dbReference>
<feature type="domain" description="Peptidase M14" evidence="13">
    <location>
        <begin position="97"/>
        <end position="457"/>
    </location>
</feature>
<evidence type="ECO:0000256" key="3">
    <source>
        <dbReference type="ARBA" id="ARBA00022645"/>
    </source>
</evidence>
<keyword evidence="8" id="KW-0862">Zinc</keyword>
<dbReference type="GO" id="GO:0004181">
    <property type="term" value="F:metallocarboxypeptidase activity"/>
    <property type="evidence" value="ECO:0007669"/>
    <property type="project" value="InterPro"/>
</dbReference>
<evidence type="ECO:0000256" key="6">
    <source>
        <dbReference type="ARBA" id="ARBA00022729"/>
    </source>
</evidence>
<comment type="catalytic activity">
    <reaction evidence="10">
        <text>Releases a C-terminal residue, which may be hydrophobic or positively charged.</text>
        <dbReference type="EC" id="3.4.17.18"/>
    </reaction>
</comment>
<dbReference type="Gene3D" id="3.40.630.10">
    <property type="entry name" value="Zn peptidases"/>
    <property type="match status" value="1"/>
</dbReference>
<proteinExistence type="inferred from homology"/>
<evidence type="ECO:0000256" key="7">
    <source>
        <dbReference type="ARBA" id="ARBA00022801"/>
    </source>
</evidence>
<keyword evidence="4" id="KW-0645">Protease</keyword>
<dbReference type="AlphaFoldDB" id="A0A158GDK0"/>
<gene>
    <name evidence="14" type="primary">cpt</name>
    <name evidence="14" type="ORF">AWB68_01469</name>
</gene>
<keyword evidence="9" id="KW-0482">Metalloprotease</keyword>
<keyword evidence="3 14" id="KW-0121">Carboxypeptidase</keyword>
<dbReference type="PANTHER" id="PTHR11705:SF143">
    <property type="entry name" value="SLL0236 PROTEIN"/>
    <property type="match status" value="1"/>
</dbReference>
<keyword evidence="6" id="KW-0732">Signal</keyword>
<organism evidence="14 15">
    <name type="scientific">Caballeronia choica</name>
    <dbReference type="NCBI Taxonomy" id="326476"/>
    <lineage>
        <taxon>Bacteria</taxon>
        <taxon>Pseudomonadati</taxon>
        <taxon>Pseudomonadota</taxon>
        <taxon>Betaproteobacteria</taxon>
        <taxon>Burkholderiales</taxon>
        <taxon>Burkholderiaceae</taxon>
        <taxon>Caballeronia</taxon>
    </lineage>
</organism>
<dbReference type="EC" id="3.4.17.18" evidence="11"/>
<comment type="cofactor">
    <cofactor evidence="1">
        <name>Zn(2+)</name>
        <dbReference type="ChEBI" id="CHEBI:29105"/>
    </cofactor>
</comment>
<evidence type="ECO:0000256" key="9">
    <source>
        <dbReference type="ARBA" id="ARBA00023049"/>
    </source>
</evidence>
<dbReference type="GO" id="GO:0006508">
    <property type="term" value="P:proteolysis"/>
    <property type="evidence" value="ECO:0007669"/>
    <property type="project" value="UniProtKB-KW"/>
</dbReference>
<evidence type="ECO:0000256" key="11">
    <source>
        <dbReference type="ARBA" id="ARBA00066554"/>
    </source>
</evidence>
<evidence type="ECO:0000256" key="10">
    <source>
        <dbReference type="ARBA" id="ARBA00050859"/>
    </source>
</evidence>
<accession>A0A158GDK0</accession>
<dbReference type="GO" id="GO:0008270">
    <property type="term" value="F:zinc ion binding"/>
    <property type="evidence" value="ECO:0007669"/>
    <property type="project" value="InterPro"/>
</dbReference>
<evidence type="ECO:0000313" key="15">
    <source>
        <dbReference type="Proteomes" id="UP000054770"/>
    </source>
</evidence>
<dbReference type="PANTHER" id="PTHR11705">
    <property type="entry name" value="PROTEASE FAMILY M14 CARBOXYPEPTIDASE A,B"/>
    <property type="match status" value="1"/>
</dbReference>
<dbReference type="PROSITE" id="PS52035">
    <property type="entry name" value="PEPTIDASE_M14"/>
    <property type="match status" value="1"/>
</dbReference>
<reference evidence="14" key="1">
    <citation type="submission" date="2016-01" db="EMBL/GenBank/DDBJ databases">
        <authorList>
            <person name="Peeters C."/>
        </authorList>
    </citation>
    <scope>NUCLEOTIDE SEQUENCE [LARGE SCALE GENOMIC DNA]</scope>
    <source>
        <strain evidence="14">LMG 22940</strain>
    </source>
</reference>
<comment type="caution">
    <text evidence="14">The sequence shown here is derived from an EMBL/GenBank/DDBJ whole genome shotgun (WGS) entry which is preliminary data.</text>
</comment>
<dbReference type="SMART" id="SM00631">
    <property type="entry name" value="Zn_pept"/>
    <property type="match status" value="1"/>
</dbReference>
<dbReference type="Pfam" id="PF00246">
    <property type="entry name" value="Peptidase_M14"/>
    <property type="match status" value="1"/>
</dbReference>
<dbReference type="OrthoDB" id="9811296at2"/>
<comment type="similarity">
    <text evidence="2 12">Belongs to the peptidase M14 family.</text>
</comment>
<feature type="active site" description="Proton donor/acceptor" evidence="12">
    <location>
        <position position="421"/>
    </location>
</feature>
<evidence type="ECO:0000256" key="12">
    <source>
        <dbReference type="PROSITE-ProRule" id="PRU01379"/>
    </source>
</evidence>
<evidence type="ECO:0000256" key="5">
    <source>
        <dbReference type="ARBA" id="ARBA00022723"/>
    </source>
</evidence>
<protein>
    <recommendedName>
        <fullName evidence="11">carboxypeptidase T</fullName>
        <ecNumber evidence="11">3.4.17.18</ecNumber>
    </recommendedName>
</protein>
<keyword evidence="7 14" id="KW-0378">Hydrolase</keyword>
<evidence type="ECO:0000256" key="2">
    <source>
        <dbReference type="ARBA" id="ARBA00005988"/>
    </source>
</evidence>
<evidence type="ECO:0000259" key="13">
    <source>
        <dbReference type="PROSITE" id="PS52035"/>
    </source>
</evidence>
<dbReference type="InterPro" id="IPR000834">
    <property type="entry name" value="Peptidase_M14"/>
</dbReference>
<evidence type="ECO:0000256" key="1">
    <source>
        <dbReference type="ARBA" id="ARBA00001947"/>
    </source>
</evidence>
<keyword evidence="5" id="KW-0479">Metal-binding</keyword>
<dbReference type="FunFam" id="3.40.630.10:FF:000084">
    <property type="entry name" value="Carboxypeptidase B2"/>
    <property type="match status" value="1"/>
</dbReference>
<name>A0A158GDK0_9BURK</name>
<evidence type="ECO:0000313" key="14">
    <source>
        <dbReference type="EMBL" id="SAL29460.1"/>
    </source>
</evidence>
<keyword evidence="15" id="KW-1185">Reference proteome</keyword>
<dbReference type="Proteomes" id="UP000054770">
    <property type="component" value="Unassembled WGS sequence"/>
</dbReference>
<sequence length="457" mass="50511">MPSYHATITGPDQAAMAALVNKYKVTVARHTVQKVAGGFRVDAHASGTQLRSLEKAGYTVERLEDADKTGKARQKEARKLTAQAVAPEALKVAQSTGYLNIDEVEAALAAAALAPNKAFTKLISLPNKTWEQRTCHALKLAKGSGGTRAGIYLLGGVHAREWGSPDILIHFVQLVCDAYRTNTGITIATKKFTAAQIQSIVETKDIYIFPQANPDGRHYSMTTEPMWRKNRRPAPAGHTQTQCVGVDINRNYDFLWDFPTYFDPASPITNSVDPCDHDVYIGPSATSEPETKNAVWMFDKFPNIRYFVDLHSYSEDILYNWGDDENQTTSPSMNFQNASFNGKRGIANDKAYREYLASADRTIAVGLANKMRDAIKAVRGRVYKTEQAMSLYPTAGTSDDYAFSRHIVNPKKAKVYSYTVEWGSPSNPTPFHPAYPEMKQIIDEVTSGLLAFCIAAS</sequence>
<dbReference type="RefSeq" id="WP_087643683.1">
    <property type="nucleotide sequence ID" value="NZ_FCON02000011.1"/>
</dbReference>
<dbReference type="EMBL" id="FCON02000011">
    <property type="protein sequence ID" value="SAL29460.1"/>
    <property type="molecule type" value="Genomic_DNA"/>
</dbReference>
<evidence type="ECO:0000256" key="8">
    <source>
        <dbReference type="ARBA" id="ARBA00022833"/>
    </source>
</evidence>